<feature type="non-terminal residue" evidence="1">
    <location>
        <position position="1"/>
    </location>
</feature>
<keyword evidence="2" id="KW-1185">Reference proteome</keyword>
<sequence length="114" mass="13383">TESDEINKNLPMVTKKINDIYVSKPYNISEISMRLSKINISKTASDIALRVKPNLQDLQLQKEKNARRAIRTIVRSIYWKNHRTTAPTKTTSPKEYSRSLTEAERIPRLWYKSY</sequence>
<protein>
    <submittedName>
        <fullName evidence="1">38015_t:CDS:1</fullName>
    </submittedName>
</protein>
<accession>A0ABN7WK63</accession>
<name>A0ABN7WK63_GIGMA</name>
<evidence type="ECO:0000313" key="1">
    <source>
        <dbReference type="EMBL" id="CAG8833604.1"/>
    </source>
</evidence>
<dbReference type="Proteomes" id="UP000789901">
    <property type="component" value="Unassembled WGS sequence"/>
</dbReference>
<proteinExistence type="predicted"/>
<evidence type="ECO:0000313" key="2">
    <source>
        <dbReference type="Proteomes" id="UP000789901"/>
    </source>
</evidence>
<dbReference type="EMBL" id="CAJVQB010047745">
    <property type="protein sequence ID" value="CAG8833604.1"/>
    <property type="molecule type" value="Genomic_DNA"/>
</dbReference>
<comment type="caution">
    <text evidence="1">The sequence shown here is derived from an EMBL/GenBank/DDBJ whole genome shotgun (WGS) entry which is preliminary data.</text>
</comment>
<organism evidence="1 2">
    <name type="scientific">Gigaspora margarita</name>
    <dbReference type="NCBI Taxonomy" id="4874"/>
    <lineage>
        <taxon>Eukaryota</taxon>
        <taxon>Fungi</taxon>
        <taxon>Fungi incertae sedis</taxon>
        <taxon>Mucoromycota</taxon>
        <taxon>Glomeromycotina</taxon>
        <taxon>Glomeromycetes</taxon>
        <taxon>Diversisporales</taxon>
        <taxon>Gigasporaceae</taxon>
        <taxon>Gigaspora</taxon>
    </lineage>
</organism>
<gene>
    <name evidence="1" type="ORF">GMARGA_LOCUS31637</name>
</gene>
<reference evidence="1 2" key="1">
    <citation type="submission" date="2021-06" db="EMBL/GenBank/DDBJ databases">
        <authorList>
            <person name="Kallberg Y."/>
            <person name="Tangrot J."/>
            <person name="Rosling A."/>
        </authorList>
    </citation>
    <scope>NUCLEOTIDE SEQUENCE [LARGE SCALE GENOMIC DNA]</scope>
    <source>
        <strain evidence="1 2">120-4 pot B 10/14</strain>
    </source>
</reference>